<dbReference type="Proteomes" id="UP000788153">
    <property type="component" value="Unassembled WGS sequence"/>
</dbReference>
<sequence length="116" mass="12271">MRIVLLSIAAFGLAGCQTPPPGQGPPAASYRAIGTDPFWSLAIEGSTMRFEGVGLATLTLPRPEPRTSFNGHRYTTQRMTVDITHGACGDGMSDRVYPDTVAVTVDGRTYNGCGGH</sequence>
<gene>
    <name evidence="1" type="ORF">FHT01_002598</name>
</gene>
<name>A0ABX0U5V2_9SPHN</name>
<dbReference type="PROSITE" id="PS51257">
    <property type="entry name" value="PROKAR_LIPOPROTEIN"/>
    <property type="match status" value="1"/>
</dbReference>
<dbReference type="EMBL" id="JAASQP010000001">
    <property type="protein sequence ID" value="NIJ25056.1"/>
    <property type="molecule type" value="Genomic_DNA"/>
</dbReference>
<accession>A0ABX0U5V2</accession>
<comment type="caution">
    <text evidence="1">The sequence shown here is derived from an EMBL/GenBank/DDBJ whole genome shotgun (WGS) entry which is preliminary data.</text>
</comment>
<protein>
    <submittedName>
        <fullName evidence="1">Membrane protein</fullName>
    </submittedName>
</protein>
<evidence type="ECO:0000313" key="1">
    <source>
        <dbReference type="EMBL" id="NIJ25056.1"/>
    </source>
</evidence>
<dbReference type="RefSeq" id="WP_140047523.1">
    <property type="nucleotide sequence ID" value="NZ_BAAAEV010000001.1"/>
</dbReference>
<organism evidence="1 2">
    <name type="scientific">Sphingomonas japonica</name>
    <dbReference type="NCBI Taxonomy" id="511662"/>
    <lineage>
        <taxon>Bacteria</taxon>
        <taxon>Pseudomonadati</taxon>
        <taxon>Pseudomonadota</taxon>
        <taxon>Alphaproteobacteria</taxon>
        <taxon>Sphingomonadales</taxon>
        <taxon>Sphingomonadaceae</taxon>
        <taxon>Sphingomonas</taxon>
    </lineage>
</organism>
<keyword evidence="2" id="KW-1185">Reference proteome</keyword>
<reference evidence="1 2" key="1">
    <citation type="submission" date="2020-03" db="EMBL/GenBank/DDBJ databases">
        <title>Genomic Encyclopedia of Type Strains, Phase IV (KMG-IV): sequencing the most valuable type-strain genomes for metagenomic binning, comparative biology and taxonomic classification.</title>
        <authorList>
            <person name="Goeker M."/>
        </authorList>
    </citation>
    <scope>NUCLEOTIDE SEQUENCE [LARGE SCALE GENOMIC DNA]</scope>
    <source>
        <strain evidence="1 2">DSM 22753</strain>
    </source>
</reference>
<evidence type="ECO:0000313" key="2">
    <source>
        <dbReference type="Proteomes" id="UP000788153"/>
    </source>
</evidence>
<proteinExistence type="predicted"/>